<evidence type="ECO:0000313" key="1">
    <source>
        <dbReference type="EMBL" id="RGV78503.1"/>
    </source>
</evidence>
<dbReference type="Proteomes" id="UP000284543">
    <property type="component" value="Unassembled WGS sequence"/>
</dbReference>
<comment type="caution">
    <text evidence="1">The sequence shown here is derived from an EMBL/GenBank/DDBJ whole genome shotgun (WGS) entry which is preliminary data.</text>
</comment>
<sequence length="172" mass="19622">MKVVDLLKEQKLLKRKYFNNCACLIEPVDEYASEQEKSQARERIVKCHSETKKALERYNELADRLHISNANTYVEVMGYRLSVASALECLRSIKTNPLTLAFGSMPPPSTVVQHPITTYIDMMNVSGEHFDSENWIDPLHVIKSDQRPNTVIGEFELELECAITKSNCETEA</sequence>
<accession>A0A412ZE80</accession>
<reference evidence="1 2" key="1">
    <citation type="submission" date="2018-08" db="EMBL/GenBank/DDBJ databases">
        <title>A genome reference for cultivated species of the human gut microbiota.</title>
        <authorList>
            <person name="Zou Y."/>
            <person name="Xue W."/>
            <person name="Luo G."/>
        </authorList>
    </citation>
    <scope>NUCLEOTIDE SEQUENCE [LARGE SCALE GENOMIC DNA]</scope>
    <source>
        <strain evidence="1 2">AF14-18</strain>
    </source>
</reference>
<gene>
    <name evidence="1" type="ORF">DWW02_01835</name>
</gene>
<dbReference type="AlphaFoldDB" id="A0A412ZE80"/>
<dbReference type="EMBL" id="QRZM01000001">
    <property type="protein sequence ID" value="RGV78503.1"/>
    <property type="molecule type" value="Genomic_DNA"/>
</dbReference>
<dbReference type="RefSeq" id="WP_118017280.1">
    <property type="nucleotide sequence ID" value="NZ_CAUHGS010000006.1"/>
</dbReference>
<protein>
    <submittedName>
        <fullName evidence="1">Uncharacterized protein</fullName>
    </submittedName>
</protein>
<proteinExistence type="predicted"/>
<organism evidence="1 2">
    <name type="scientific">Enterocloster bolteae</name>
    <dbReference type="NCBI Taxonomy" id="208479"/>
    <lineage>
        <taxon>Bacteria</taxon>
        <taxon>Bacillati</taxon>
        <taxon>Bacillota</taxon>
        <taxon>Clostridia</taxon>
        <taxon>Lachnospirales</taxon>
        <taxon>Lachnospiraceae</taxon>
        <taxon>Enterocloster</taxon>
    </lineage>
</organism>
<evidence type="ECO:0000313" key="2">
    <source>
        <dbReference type="Proteomes" id="UP000284543"/>
    </source>
</evidence>
<name>A0A412ZE80_9FIRM</name>